<proteinExistence type="inferred from homology"/>
<dbReference type="InterPro" id="IPR029903">
    <property type="entry name" value="RmlD-like-bd"/>
</dbReference>
<keyword evidence="5" id="KW-1185">Reference proteome</keyword>
<comment type="similarity">
    <text evidence="1 2">Belongs to the dTDP-4-dehydrorhamnose reductase family.</text>
</comment>
<dbReference type="PANTHER" id="PTHR10491:SF4">
    <property type="entry name" value="METHIONINE ADENOSYLTRANSFERASE 2 SUBUNIT BETA"/>
    <property type="match status" value="1"/>
</dbReference>
<protein>
    <recommendedName>
        <fullName evidence="2">dTDP-4-dehydrorhamnose reductase</fullName>
        <ecNumber evidence="2">1.1.1.133</ecNumber>
    </recommendedName>
</protein>
<dbReference type="CDD" id="cd05254">
    <property type="entry name" value="dTDP_HR_like_SDR_e"/>
    <property type="match status" value="1"/>
</dbReference>
<dbReference type="Gene3D" id="3.40.50.720">
    <property type="entry name" value="NAD(P)-binding Rossmann-like Domain"/>
    <property type="match status" value="1"/>
</dbReference>
<dbReference type="PANTHER" id="PTHR10491">
    <property type="entry name" value="DTDP-4-DEHYDRORHAMNOSE REDUCTASE"/>
    <property type="match status" value="1"/>
</dbReference>
<name>A0ABV5RAE8_9ACTN</name>
<keyword evidence="2" id="KW-0521">NADP</keyword>
<reference evidence="4 5" key="1">
    <citation type="submission" date="2024-09" db="EMBL/GenBank/DDBJ databases">
        <authorList>
            <person name="Sun Q."/>
            <person name="Mori K."/>
        </authorList>
    </citation>
    <scope>NUCLEOTIDE SEQUENCE [LARGE SCALE GENOMIC DNA]</scope>
    <source>
        <strain evidence="4 5">JCM 3331</strain>
    </source>
</reference>
<sequence>MSATWLVTGAAGMLGQDVLARLVGEGLSAVAADRAAMDITDPASVRAGFERHRPAVVVNCAAWTAVDDAESQEDAALRVNGTGPEVLAAACRAYGTVLLQVSTDYVFAGDAEKPYPEDAATGPRSAYGRTKLAGERAVLETLPDTGYVIRTAWLYGAGGPNFVRTMIKLEGVKDTLDVVDDQRGQPTWTADLAGQLVRLGQAALAGTAPAGVYHGTSGGETTWFGFTREIFRLLGADPARVRPTTSDAFVRPAPRPAFSVLGHDCWAAAGMEPVRDWREALAEAFPALLRTERP</sequence>
<evidence type="ECO:0000313" key="5">
    <source>
        <dbReference type="Proteomes" id="UP001589710"/>
    </source>
</evidence>
<dbReference type="NCBIfam" id="TIGR01214">
    <property type="entry name" value="rmlD"/>
    <property type="match status" value="1"/>
</dbReference>
<dbReference type="Pfam" id="PF04321">
    <property type="entry name" value="RmlD_sub_bind"/>
    <property type="match status" value="1"/>
</dbReference>
<dbReference type="GO" id="GO:0008831">
    <property type="term" value="F:dTDP-4-dehydrorhamnose reductase activity"/>
    <property type="evidence" value="ECO:0007669"/>
    <property type="project" value="UniProtKB-EC"/>
</dbReference>
<dbReference type="InterPro" id="IPR036291">
    <property type="entry name" value="NAD(P)-bd_dom_sf"/>
</dbReference>
<evidence type="ECO:0000256" key="1">
    <source>
        <dbReference type="ARBA" id="ARBA00010944"/>
    </source>
</evidence>
<evidence type="ECO:0000313" key="4">
    <source>
        <dbReference type="EMBL" id="MFB9574814.1"/>
    </source>
</evidence>
<comment type="caution">
    <text evidence="4">The sequence shown here is derived from an EMBL/GenBank/DDBJ whole genome shotgun (WGS) entry which is preliminary data.</text>
</comment>
<gene>
    <name evidence="4" type="primary">rfbD</name>
    <name evidence="4" type="ORF">ACFFTL_21610</name>
</gene>
<dbReference type="Proteomes" id="UP001589710">
    <property type="component" value="Unassembled WGS sequence"/>
</dbReference>
<evidence type="ECO:0000259" key="3">
    <source>
        <dbReference type="Pfam" id="PF04321"/>
    </source>
</evidence>
<organism evidence="4 5">
    <name type="scientific">Streptomyces yanii</name>
    <dbReference type="NCBI Taxonomy" id="78510"/>
    <lineage>
        <taxon>Bacteria</taxon>
        <taxon>Bacillati</taxon>
        <taxon>Actinomycetota</taxon>
        <taxon>Actinomycetes</taxon>
        <taxon>Kitasatosporales</taxon>
        <taxon>Streptomycetaceae</taxon>
        <taxon>Streptomyces</taxon>
    </lineage>
</organism>
<dbReference type="EC" id="1.1.1.133" evidence="2"/>
<feature type="domain" description="RmlD-like substrate binding" evidence="3">
    <location>
        <begin position="6"/>
        <end position="285"/>
    </location>
</feature>
<dbReference type="InterPro" id="IPR005913">
    <property type="entry name" value="dTDP_dehydrorham_reduct"/>
</dbReference>
<keyword evidence="2 4" id="KW-0560">Oxidoreductase</keyword>
<dbReference type="Gene3D" id="3.90.25.10">
    <property type="entry name" value="UDP-galactose 4-epimerase, domain 1"/>
    <property type="match status" value="1"/>
</dbReference>
<dbReference type="RefSeq" id="WP_345518333.1">
    <property type="nucleotide sequence ID" value="NZ_BAAAXD010000045.1"/>
</dbReference>
<accession>A0ABV5RAE8</accession>
<evidence type="ECO:0000256" key="2">
    <source>
        <dbReference type="RuleBase" id="RU364082"/>
    </source>
</evidence>
<comment type="pathway">
    <text evidence="2">Carbohydrate biosynthesis; dTDP-L-rhamnose biosynthesis.</text>
</comment>
<dbReference type="SUPFAM" id="SSF51735">
    <property type="entry name" value="NAD(P)-binding Rossmann-fold domains"/>
    <property type="match status" value="1"/>
</dbReference>
<dbReference type="EMBL" id="JBHMCG010000097">
    <property type="protein sequence ID" value="MFB9574814.1"/>
    <property type="molecule type" value="Genomic_DNA"/>
</dbReference>
<comment type="function">
    <text evidence="2">Catalyzes the reduction of dTDP-6-deoxy-L-lyxo-4-hexulose to yield dTDP-L-rhamnose.</text>
</comment>